<keyword evidence="3 5" id="KW-0810">Translation regulation</keyword>
<dbReference type="STRING" id="1293054.HSACCH_02328"/>
<comment type="similarity">
    <text evidence="5">Belongs to the FliW family.</text>
</comment>
<dbReference type="PANTHER" id="PTHR39190:SF1">
    <property type="entry name" value="FLAGELLAR ASSEMBLY FACTOR FLIW"/>
    <property type="match status" value="1"/>
</dbReference>
<keyword evidence="7" id="KW-1185">Reference proteome</keyword>
<dbReference type="GO" id="GO:0044780">
    <property type="term" value="P:bacterial-type flagellum assembly"/>
    <property type="evidence" value="ECO:0007669"/>
    <property type="project" value="UniProtKB-UniRule"/>
</dbReference>
<gene>
    <name evidence="5" type="primary">fliW</name>
    <name evidence="6" type="ORF">HSACCH_02328</name>
</gene>
<dbReference type="PANTHER" id="PTHR39190">
    <property type="entry name" value="FLAGELLAR ASSEMBLY FACTOR FLIW"/>
    <property type="match status" value="1"/>
</dbReference>
<evidence type="ECO:0000256" key="1">
    <source>
        <dbReference type="ARBA" id="ARBA00022490"/>
    </source>
</evidence>
<dbReference type="FunCoup" id="M5E3L5">
    <property type="interactions" value="24"/>
</dbReference>
<keyword evidence="6" id="KW-0966">Cell projection</keyword>
<evidence type="ECO:0000256" key="3">
    <source>
        <dbReference type="ARBA" id="ARBA00022845"/>
    </source>
</evidence>
<dbReference type="Gene3D" id="2.30.290.10">
    <property type="entry name" value="BH3618-like"/>
    <property type="match status" value="1"/>
</dbReference>
<dbReference type="NCBIfam" id="NF009793">
    <property type="entry name" value="PRK13285.1-1"/>
    <property type="match status" value="1"/>
</dbReference>
<dbReference type="SUPFAM" id="SSF141457">
    <property type="entry name" value="BH3618-like"/>
    <property type="match status" value="1"/>
</dbReference>
<keyword evidence="2 5" id="KW-1005">Bacterial flagellum biogenesis</keyword>
<evidence type="ECO:0000256" key="5">
    <source>
        <dbReference type="HAMAP-Rule" id="MF_01185"/>
    </source>
</evidence>
<evidence type="ECO:0000313" key="6">
    <source>
        <dbReference type="EMBL" id="CCU80811.1"/>
    </source>
</evidence>
<keyword evidence="1 5" id="KW-0963">Cytoplasm</keyword>
<dbReference type="Pfam" id="PF02623">
    <property type="entry name" value="FliW"/>
    <property type="match status" value="1"/>
</dbReference>
<reference evidence="7" key="1">
    <citation type="journal article" date="2013" name="Genome Announc.">
        <title>Genome Sequence of Halanaerobium saccharolyticum subsp. saccharolyticum Strain DSM 6643T, a Halophilic Hydrogen-Producing Bacterium.</title>
        <authorList>
            <person name="Kivisto A."/>
            <person name="Larjo A."/>
            <person name="Ciranna A."/>
            <person name="Santala V."/>
            <person name="Roos C."/>
            <person name="Karp M."/>
        </authorList>
    </citation>
    <scope>NUCLEOTIDE SEQUENCE [LARGE SCALE GENOMIC DNA]</scope>
    <source>
        <strain evidence="7">DSM 6643</strain>
    </source>
</reference>
<keyword evidence="4 5" id="KW-0143">Chaperone</keyword>
<dbReference type="GO" id="GO:0005737">
    <property type="term" value="C:cytoplasm"/>
    <property type="evidence" value="ECO:0007669"/>
    <property type="project" value="UniProtKB-SubCell"/>
</dbReference>
<evidence type="ECO:0000256" key="2">
    <source>
        <dbReference type="ARBA" id="ARBA00022795"/>
    </source>
</evidence>
<dbReference type="AlphaFoldDB" id="M5E3L5"/>
<comment type="subcellular location">
    <subcellularLocation>
        <location evidence="5">Cytoplasm</location>
    </subcellularLocation>
</comment>
<comment type="function">
    <text evidence="5">Acts as an anti-CsrA protein, binds CsrA and prevents it from repressing translation of its target genes, one of which is flagellin. Binds to flagellin and participates in the assembly of the flagellum.</text>
</comment>
<sequence length="155" mass="17758">MELMTRDFGKIEIKEDQIIYFKNGLPGFETAKEFILLPFAEDSPFIIMQSVNNPELAFITVEPGNLIEDYEFEISDQREKDLEIKSIEDILVLNIITLKDQLEEITANLSAPIIINLKEKLGGQIILDNHNFSVRFPIFAEQQAENPAQKDEVSE</sequence>
<dbReference type="GO" id="GO:0006417">
    <property type="term" value="P:regulation of translation"/>
    <property type="evidence" value="ECO:0007669"/>
    <property type="project" value="UniProtKB-KW"/>
</dbReference>
<keyword evidence="6" id="KW-0282">Flagellum</keyword>
<proteinExistence type="inferred from homology"/>
<dbReference type="OrthoDB" id="9801235at2"/>
<dbReference type="Proteomes" id="UP000012063">
    <property type="component" value="Unassembled WGS sequence"/>
</dbReference>
<dbReference type="EMBL" id="CAUI01000023">
    <property type="protein sequence ID" value="CCU80811.1"/>
    <property type="molecule type" value="Genomic_DNA"/>
</dbReference>
<organism evidence="6 7">
    <name type="scientific">Halanaerobium saccharolyticum subsp. saccharolyticum DSM 6643</name>
    <dbReference type="NCBI Taxonomy" id="1293054"/>
    <lineage>
        <taxon>Bacteria</taxon>
        <taxon>Bacillati</taxon>
        <taxon>Bacillota</taxon>
        <taxon>Clostridia</taxon>
        <taxon>Halanaerobiales</taxon>
        <taxon>Halanaerobiaceae</taxon>
        <taxon>Halanaerobium</taxon>
    </lineage>
</organism>
<name>M5E3L5_9FIRM</name>
<evidence type="ECO:0000256" key="4">
    <source>
        <dbReference type="ARBA" id="ARBA00023186"/>
    </source>
</evidence>
<accession>M5E3L5</accession>
<dbReference type="InterPro" id="IPR024046">
    <property type="entry name" value="Flagellar_assmbl_FliW_dom_sf"/>
</dbReference>
<protein>
    <recommendedName>
        <fullName evidence="5">Flagellar assembly factor FliW</fullName>
    </recommendedName>
</protein>
<comment type="subunit">
    <text evidence="5">Interacts with translational regulator CsrA and flagellin(s).</text>
</comment>
<dbReference type="InterPro" id="IPR003775">
    <property type="entry name" value="Flagellar_assembly_factor_FliW"/>
</dbReference>
<evidence type="ECO:0000313" key="7">
    <source>
        <dbReference type="Proteomes" id="UP000012063"/>
    </source>
</evidence>
<dbReference type="eggNOG" id="COG1699">
    <property type="taxonomic scope" value="Bacteria"/>
</dbReference>
<dbReference type="HAMAP" id="MF_01185">
    <property type="entry name" value="FliW"/>
    <property type="match status" value="1"/>
</dbReference>
<comment type="caution">
    <text evidence="6">The sequence shown here is derived from an EMBL/GenBank/DDBJ whole genome shotgun (WGS) entry which is preliminary data.</text>
</comment>
<keyword evidence="6" id="KW-0969">Cilium</keyword>
<dbReference type="InParanoid" id="M5E3L5"/>